<reference evidence="1 2" key="1">
    <citation type="submission" date="2019-12" db="EMBL/GenBank/DDBJ databases">
        <authorList>
            <person name="Garlena R.A."/>
            <person name="Russell D.A."/>
            <person name="Pope W.H."/>
            <person name="Jacobs-Sera D."/>
            <person name="Hatfull G.F."/>
        </authorList>
    </citation>
    <scope>NUCLEOTIDE SEQUENCE [LARGE SCALE GENOMIC DNA]</scope>
</reference>
<sequence length="159" mass="17624">MSITFNKSALIDAAKAALTAHDKADAKFQEDAAEYRRRIVADQDKLPALRALRDELTKFLKTGKQPTADDARRFRAATGDNDYLRNMYVNVPDDRDVRNNVAKPDGWLNPTRVSSYRGLIAMLEANTEDTITANQLKLFGYSDLEALFRAAAAANGVAD</sequence>
<protein>
    <submittedName>
        <fullName evidence="1">Uncharacterized protein</fullName>
    </submittedName>
</protein>
<dbReference type="GeneID" id="60321408"/>
<proteinExistence type="predicted"/>
<dbReference type="KEGG" id="vg:60321408"/>
<name>A0A6B9LK13_9CAUD</name>
<evidence type="ECO:0000313" key="1">
    <source>
        <dbReference type="EMBL" id="QHB37789.1"/>
    </source>
</evidence>
<dbReference type="EMBL" id="MN813693">
    <property type="protein sequence ID" value="QHB37789.1"/>
    <property type="molecule type" value="Genomic_DNA"/>
</dbReference>
<gene>
    <name evidence="1" type="primary">48</name>
    <name evidence="1" type="ORF">PBI_IMVUBU_48</name>
</gene>
<organism evidence="1 2">
    <name type="scientific">Mycobacterium phage Imvubu</name>
    <dbReference type="NCBI Taxonomy" id="2686233"/>
    <lineage>
        <taxon>Viruses</taxon>
        <taxon>Duplodnaviria</taxon>
        <taxon>Heunggongvirae</taxon>
        <taxon>Uroviricota</taxon>
        <taxon>Caudoviricetes</taxon>
        <taxon>Bclasvirinae</taxon>
        <taxon>Imvubuvirus</taxon>
        <taxon>Imvubuvirus imvubu</taxon>
    </lineage>
</organism>
<evidence type="ECO:0000313" key="2">
    <source>
        <dbReference type="Proteomes" id="UP000464404"/>
    </source>
</evidence>
<accession>A0A6B9LK13</accession>
<dbReference type="Proteomes" id="UP000464404">
    <property type="component" value="Segment"/>
</dbReference>
<dbReference type="RefSeq" id="YP_009949998.1">
    <property type="nucleotide sequence ID" value="NC_051586.1"/>
</dbReference>
<keyword evidence="2" id="KW-1185">Reference proteome</keyword>